<evidence type="ECO:0000256" key="4">
    <source>
        <dbReference type="ARBA" id="ARBA00008419"/>
    </source>
</evidence>
<keyword evidence="9" id="KW-0547">Nucleotide-binding</keyword>
<proteinExistence type="inferred from homology"/>
<dbReference type="RefSeq" id="WP_386404294.1">
    <property type="nucleotide sequence ID" value="NZ_JBHTJH010000004.1"/>
</dbReference>
<name>A0ABW3CUQ0_9FLAO</name>
<evidence type="ECO:0000256" key="8">
    <source>
        <dbReference type="ARBA" id="ARBA00022679"/>
    </source>
</evidence>
<evidence type="ECO:0000259" key="18">
    <source>
        <dbReference type="SMART" id="SM01350"/>
    </source>
</evidence>
<evidence type="ECO:0000256" key="9">
    <source>
        <dbReference type="ARBA" id="ARBA00022741"/>
    </source>
</evidence>
<evidence type="ECO:0000256" key="3">
    <source>
        <dbReference type="ARBA" id="ARBA00004874"/>
    </source>
</evidence>
<dbReference type="InterPro" id="IPR027417">
    <property type="entry name" value="P-loop_NTPase"/>
</dbReference>
<dbReference type="Gene3D" id="3.40.50.300">
    <property type="entry name" value="P-loop containing nucleotide triphosphate hydrolases"/>
    <property type="match status" value="1"/>
</dbReference>
<dbReference type="InterPro" id="IPR006114">
    <property type="entry name" value="6PGDH_C"/>
</dbReference>
<dbReference type="InterPro" id="IPR006184">
    <property type="entry name" value="6PGdom_BS"/>
</dbReference>
<keyword evidence="13 17" id="KW-0311">Gluconate utilization</keyword>
<evidence type="ECO:0000256" key="16">
    <source>
        <dbReference type="ARBA" id="ARBA00048640"/>
    </source>
</evidence>
<comment type="function">
    <text evidence="1">Catalyzes the oxidative decarboxylation of 6-phosphogluconate to ribulose 5-phosphate and CO(2), with concomitant reduction of NADP to NADPH.</text>
</comment>
<keyword evidence="12 17" id="KW-0560">Oxidoreductase</keyword>
<dbReference type="Pfam" id="PF03446">
    <property type="entry name" value="NAD_binding_2"/>
    <property type="match status" value="1"/>
</dbReference>
<dbReference type="GO" id="GO:0004616">
    <property type="term" value="F:phosphogluconate dehydrogenase (decarboxylating) activity"/>
    <property type="evidence" value="ECO:0007669"/>
    <property type="project" value="UniProtKB-EC"/>
</dbReference>
<dbReference type="EMBL" id="JBHTJH010000004">
    <property type="protein sequence ID" value="MFD0861383.1"/>
    <property type="molecule type" value="Genomic_DNA"/>
</dbReference>
<protein>
    <recommendedName>
        <fullName evidence="7 17">6-phosphogluconate dehydrogenase, decarboxylating</fullName>
        <ecNumber evidence="17">1.1.1.44</ecNumber>
    </recommendedName>
</protein>
<dbReference type="Gene3D" id="1.20.5.320">
    <property type="entry name" value="6-Phosphogluconate Dehydrogenase, domain 3"/>
    <property type="match status" value="1"/>
</dbReference>
<dbReference type="PRINTS" id="PR00076">
    <property type="entry name" value="6PGDHDRGNASE"/>
</dbReference>
<dbReference type="PANTHER" id="PTHR11811">
    <property type="entry name" value="6-PHOSPHOGLUCONATE DEHYDROGENASE"/>
    <property type="match status" value="1"/>
</dbReference>
<dbReference type="InterPro" id="IPR031322">
    <property type="entry name" value="Shikimate/glucono_kinase"/>
</dbReference>
<dbReference type="NCBIfam" id="NF006765">
    <property type="entry name" value="PRK09287.1"/>
    <property type="match status" value="1"/>
</dbReference>
<dbReference type="InterPro" id="IPR006183">
    <property type="entry name" value="Pgluconate_DH"/>
</dbReference>
<comment type="subunit">
    <text evidence="6">Homodimer.</text>
</comment>
<keyword evidence="8" id="KW-0808">Transferase</keyword>
<dbReference type="InterPro" id="IPR006001">
    <property type="entry name" value="Therm_gnt_kin"/>
</dbReference>
<evidence type="ECO:0000256" key="1">
    <source>
        <dbReference type="ARBA" id="ARBA00002526"/>
    </source>
</evidence>
<dbReference type="SUPFAM" id="SSF52540">
    <property type="entry name" value="P-loop containing nucleoside triphosphate hydrolases"/>
    <property type="match status" value="1"/>
</dbReference>
<keyword evidence="20" id="KW-1185">Reference proteome</keyword>
<dbReference type="Gene3D" id="3.40.50.720">
    <property type="entry name" value="NAD(P)-binding Rossmann-like Domain"/>
    <property type="match status" value="1"/>
</dbReference>
<evidence type="ECO:0000256" key="14">
    <source>
        <dbReference type="ARBA" id="ARBA00023126"/>
    </source>
</evidence>
<feature type="domain" description="6-phosphogluconate dehydrogenase C-terminal" evidence="18">
    <location>
        <begin position="338"/>
        <end position="617"/>
    </location>
</feature>
<evidence type="ECO:0000313" key="20">
    <source>
        <dbReference type="Proteomes" id="UP001596978"/>
    </source>
</evidence>
<sequence length="621" mass="69257">MGVSGVGKTTVGKLLSGRTNLPFFDGDDFHPEANKQKMASGNPLTDKDRSSWLQALNDLANKEQERKGAIIACSALKEKYRIQLKKRLQRIYFVHLEGSFELIKERMVKRTDHFMPTDLLRSQFETLEKPNDAITLSVEFSPEEIVHNIYDILFNPSEFGVIGLGVMGKSLCRNLAQNGFKISMYNRHVTQLEEKIAIDFKSSYQELSDAKAFDDISNFIHSIATPRKIMLMVNAGEAVDKVIRELQPMLDAGDVIIDGGNSHYKDTYRRMVQLKESSVHFMGVGISGGEEGALKGPSIMPGGAMEAYKEVGKYLETIAAKDADGTPCCSYLGPEGSGHYVKMVHNGIEYAEMQLLAEAYHLLKLQHKNPDEIAKVFIAWNKGELNSFLLETSIDILKKKEGDDWLIDKILDKAANKGTGNWTTVSSAALGTPSTMIASALFARYVSAFKEERQKGALLLGGESTVPNFSIEDLKNAYQLARVINHHQGFELLKAASSNFKWNLNLNDIARIWTNGCIIRSRLMKTLSRSMKSELPLLFETDTVALVRNTKASLRSIVRVAIDNDISLPCFTEALTYLNGISTSDSPANLIQAQRDHFGAHTYQRVDKEGSFHTNWKNDPL</sequence>
<evidence type="ECO:0000256" key="13">
    <source>
        <dbReference type="ARBA" id="ARBA00023064"/>
    </source>
</evidence>
<evidence type="ECO:0000256" key="17">
    <source>
        <dbReference type="RuleBase" id="RU000485"/>
    </source>
</evidence>
<dbReference type="InterPro" id="IPR006113">
    <property type="entry name" value="6PGDH_Gnd/GntZ"/>
</dbReference>
<dbReference type="InterPro" id="IPR008927">
    <property type="entry name" value="6-PGluconate_DH-like_C_sf"/>
</dbReference>
<dbReference type="SUPFAM" id="SSF48179">
    <property type="entry name" value="6-phosphogluconate dehydrogenase C-terminal domain-like"/>
    <property type="match status" value="1"/>
</dbReference>
<dbReference type="InterPro" id="IPR013328">
    <property type="entry name" value="6PGD_dom2"/>
</dbReference>
<keyword evidence="11" id="KW-0067">ATP-binding</keyword>
<dbReference type="EC" id="1.1.1.44" evidence="17"/>
<evidence type="ECO:0000256" key="12">
    <source>
        <dbReference type="ARBA" id="ARBA00023002"/>
    </source>
</evidence>
<dbReference type="Pfam" id="PF01202">
    <property type="entry name" value="SKI"/>
    <property type="match status" value="1"/>
</dbReference>
<comment type="catalytic activity">
    <reaction evidence="15">
        <text>D-gluconate + ATP = 6-phospho-D-gluconate + ADP + H(+)</text>
        <dbReference type="Rhea" id="RHEA:19433"/>
        <dbReference type="ChEBI" id="CHEBI:15378"/>
        <dbReference type="ChEBI" id="CHEBI:18391"/>
        <dbReference type="ChEBI" id="CHEBI:30616"/>
        <dbReference type="ChEBI" id="CHEBI:58759"/>
        <dbReference type="ChEBI" id="CHEBI:456216"/>
        <dbReference type="EC" id="2.7.1.12"/>
    </reaction>
</comment>
<evidence type="ECO:0000256" key="10">
    <source>
        <dbReference type="ARBA" id="ARBA00022777"/>
    </source>
</evidence>
<dbReference type="InterPro" id="IPR036291">
    <property type="entry name" value="NAD(P)-bd_dom_sf"/>
</dbReference>
<organism evidence="19 20">
    <name type="scientific">Sungkyunkwania multivorans</name>
    <dbReference type="NCBI Taxonomy" id="1173618"/>
    <lineage>
        <taxon>Bacteria</taxon>
        <taxon>Pseudomonadati</taxon>
        <taxon>Bacteroidota</taxon>
        <taxon>Flavobacteriia</taxon>
        <taxon>Flavobacteriales</taxon>
        <taxon>Flavobacteriaceae</taxon>
        <taxon>Sungkyunkwania</taxon>
    </lineage>
</organism>
<dbReference type="InterPro" id="IPR006115">
    <property type="entry name" value="6PGDH_NADP-bd"/>
</dbReference>
<comment type="caution">
    <text evidence="19">The sequence shown here is derived from an EMBL/GenBank/DDBJ whole genome shotgun (WGS) entry which is preliminary data.</text>
</comment>
<comment type="similarity">
    <text evidence="4 17">Belongs to the 6-phosphogluconate dehydrogenase family.</text>
</comment>
<dbReference type="Proteomes" id="UP001596978">
    <property type="component" value="Unassembled WGS sequence"/>
</dbReference>
<dbReference type="Pfam" id="PF00393">
    <property type="entry name" value="6PGD"/>
    <property type="match status" value="1"/>
</dbReference>
<dbReference type="NCBIfam" id="TIGR01313">
    <property type="entry name" value="therm_gnt_kin"/>
    <property type="match status" value="1"/>
</dbReference>
<evidence type="ECO:0000256" key="11">
    <source>
        <dbReference type="ARBA" id="ARBA00022840"/>
    </source>
</evidence>
<evidence type="ECO:0000256" key="7">
    <source>
        <dbReference type="ARBA" id="ARBA00018193"/>
    </source>
</evidence>
<dbReference type="SUPFAM" id="SSF51735">
    <property type="entry name" value="NAD(P)-binding Rossmann-fold domains"/>
    <property type="match status" value="1"/>
</dbReference>
<comment type="pathway">
    <text evidence="2">Carbohydrate acid metabolism.</text>
</comment>
<comment type="similarity">
    <text evidence="5">Belongs to the gluconokinase GntK/GntV family.</text>
</comment>
<comment type="pathway">
    <text evidence="3 17">Carbohydrate degradation; pentose phosphate pathway; D-ribulose 5-phosphate from D-glucose 6-phosphate (oxidative stage): step 3/3.</text>
</comment>
<evidence type="ECO:0000256" key="15">
    <source>
        <dbReference type="ARBA" id="ARBA00048090"/>
    </source>
</evidence>
<keyword evidence="17" id="KW-0521">NADP</keyword>
<dbReference type="Gene3D" id="1.10.1040.10">
    <property type="entry name" value="N-(1-d-carboxylethyl)-l-norvaline Dehydrogenase, domain 2"/>
    <property type="match status" value="1"/>
</dbReference>
<dbReference type="SMART" id="SM01350">
    <property type="entry name" value="6PGD"/>
    <property type="match status" value="1"/>
</dbReference>
<dbReference type="CDD" id="cd02021">
    <property type="entry name" value="GntK"/>
    <property type="match status" value="1"/>
</dbReference>
<accession>A0ABW3CUQ0</accession>
<evidence type="ECO:0000256" key="6">
    <source>
        <dbReference type="ARBA" id="ARBA00011738"/>
    </source>
</evidence>
<comment type="catalytic activity">
    <reaction evidence="16 17">
        <text>6-phospho-D-gluconate + NADP(+) = D-ribulose 5-phosphate + CO2 + NADPH</text>
        <dbReference type="Rhea" id="RHEA:10116"/>
        <dbReference type="ChEBI" id="CHEBI:16526"/>
        <dbReference type="ChEBI" id="CHEBI:57783"/>
        <dbReference type="ChEBI" id="CHEBI:58121"/>
        <dbReference type="ChEBI" id="CHEBI:58349"/>
        <dbReference type="ChEBI" id="CHEBI:58759"/>
        <dbReference type="EC" id="1.1.1.44"/>
    </reaction>
</comment>
<dbReference type="NCBIfam" id="TIGR00873">
    <property type="entry name" value="gnd"/>
    <property type="match status" value="1"/>
</dbReference>
<evidence type="ECO:0000256" key="2">
    <source>
        <dbReference type="ARBA" id="ARBA00004761"/>
    </source>
</evidence>
<reference evidence="20" key="1">
    <citation type="journal article" date="2019" name="Int. J. Syst. Evol. Microbiol.">
        <title>The Global Catalogue of Microorganisms (GCM) 10K type strain sequencing project: providing services to taxonomists for standard genome sequencing and annotation.</title>
        <authorList>
            <consortium name="The Broad Institute Genomics Platform"/>
            <consortium name="The Broad Institute Genome Sequencing Center for Infectious Disease"/>
            <person name="Wu L."/>
            <person name="Ma J."/>
        </authorList>
    </citation>
    <scope>NUCLEOTIDE SEQUENCE [LARGE SCALE GENOMIC DNA]</scope>
    <source>
        <strain evidence="20">CCUG 62952</strain>
    </source>
</reference>
<evidence type="ECO:0000313" key="19">
    <source>
        <dbReference type="EMBL" id="MFD0861383.1"/>
    </source>
</evidence>
<dbReference type="PROSITE" id="PS00461">
    <property type="entry name" value="6PGD"/>
    <property type="match status" value="1"/>
</dbReference>
<evidence type="ECO:0000256" key="5">
    <source>
        <dbReference type="ARBA" id="ARBA00008420"/>
    </source>
</evidence>
<gene>
    <name evidence="19" type="primary">gndA</name>
    <name evidence="19" type="ORF">ACFQ1M_04125</name>
</gene>
<keyword evidence="10" id="KW-0418">Kinase</keyword>
<keyword evidence="14 17" id="KW-0570">Pentose shunt</keyword>